<keyword evidence="3" id="KW-1185">Reference proteome</keyword>
<dbReference type="SUPFAM" id="SSF51695">
    <property type="entry name" value="PLC-like phosphodiesterases"/>
    <property type="match status" value="1"/>
</dbReference>
<dbReference type="Pfam" id="PF03009">
    <property type="entry name" value="GDPD"/>
    <property type="match status" value="1"/>
</dbReference>
<comment type="caution">
    <text evidence="2">The sequence shown here is derived from an EMBL/GenBank/DDBJ whole genome shotgun (WGS) entry which is preliminary data.</text>
</comment>
<feature type="domain" description="GP-PDE" evidence="1">
    <location>
        <begin position="1"/>
        <end position="237"/>
    </location>
</feature>
<dbReference type="InterPro" id="IPR017946">
    <property type="entry name" value="PLC-like_Pdiesterase_TIM-brl"/>
</dbReference>
<evidence type="ECO:0000313" key="2">
    <source>
        <dbReference type="EMBL" id="MBA8796244.1"/>
    </source>
</evidence>
<protein>
    <submittedName>
        <fullName evidence="2">Glycerophosphoryl diester phosphodiesterase</fullName>
        <ecNumber evidence="2">3.1.4.46</ecNumber>
    </submittedName>
</protein>
<dbReference type="EMBL" id="JACGWT010000007">
    <property type="protein sequence ID" value="MBA8796244.1"/>
    <property type="molecule type" value="Genomic_DNA"/>
</dbReference>
<organism evidence="2 3">
    <name type="scientific">Microlunatus kandeliicorticis</name>
    <dbReference type="NCBI Taxonomy" id="1759536"/>
    <lineage>
        <taxon>Bacteria</taxon>
        <taxon>Bacillati</taxon>
        <taxon>Actinomycetota</taxon>
        <taxon>Actinomycetes</taxon>
        <taxon>Propionibacteriales</taxon>
        <taxon>Propionibacteriaceae</taxon>
        <taxon>Microlunatus</taxon>
    </lineage>
</organism>
<name>A0A7W3P7P8_9ACTN</name>
<dbReference type="Proteomes" id="UP000523079">
    <property type="component" value="Unassembled WGS sequence"/>
</dbReference>
<evidence type="ECO:0000259" key="1">
    <source>
        <dbReference type="PROSITE" id="PS51704"/>
    </source>
</evidence>
<evidence type="ECO:0000313" key="3">
    <source>
        <dbReference type="Proteomes" id="UP000523079"/>
    </source>
</evidence>
<proteinExistence type="predicted"/>
<dbReference type="PANTHER" id="PTHR46211">
    <property type="entry name" value="GLYCEROPHOSPHORYL DIESTER PHOSPHODIESTERASE"/>
    <property type="match status" value="1"/>
</dbReference>
<dbReference type="GO" id="GO:0006629">
    <property type="term" value="P:lipid metabolic process"/>
    <property type="evidence" value="ECO:0007669"/>
    <property type="project" value="InterPro"/>
</dbReference>
<dbReference type="RefSeq" id="WP_182561867.1">
    <property type="nucleotide sequence ID" value="NZ_JACGWT010000007.1"/>
</dbReference>
<dbReference type="CDD" id="cd08556">
    <property type="entry name" value="GDPD"/>
    <property type="match status" value="1"/>
</dbReference>
<reference evidence="2 3" key="1">
    <citation type="submission" date="2020-07" db="EMBL/GenBank/DDBJ databases">
        <title>Sequencing the genomes of 1000 actinobacteria strains.</title>
        <authorList>
            <person name="Klenk H.-P."/>
        </authorList>
    </citation>
    <scope>NUCLEOTIDE SEQUENCE [LARGE SCALE GENOMIC DNA]</scope>
    <source>
        <strain evidence="2 3">DSM 100723</strain>
    </source>
</reference>
<keyword evidence="2" id="KW-0378">Hydrolase</keyword>
<dbReference type="GO" id="GO:0008889">
    <property type="term" value="F:glycerophosphodiester phosphodiesterase activity"/>
    <property type="evidence" value="ECO:0007669"/>
    <property type="project" value="UniProtKB-EC"/>
</dbReference>
<dbReference type="PROSITE" id="PS51704">
    <property type="entry name" value="GP_PDE"/>
    <property type="match status" value="1"/>
</dbReference>
<dbReference type="PANTHER" id="PTHR46211:SF1">
    <property type="entry name" value="GLYCEROPHOSPHODIESTER PHOSPHODIESTERASE, CYTOPLASMIC"/>
    <property type="match status" value="1"/>
</dbReference>
<accession>A0A7W3P7P8</accession>
<gene>
    <name evidence="2" type="ORF">FHX74_003897</name>
</gene>
<dbReference type="EC" id="3.1.4.46" evidence="2"/>
<dbReference type="AlphaFoldDB" id="A0A7W3P7P8"/>
<dbReference type="Gene3D" id="3.20.20.190">
    <property type="entry name" value="Phosphatidylinositol (PI) phosphodiesterase"/>
    <property type="match status" value="1"/>
</dbReference>
<dbReference type="InterPro" id="IPR030395">
    <property type="entry name" value="GP_PDE_dom"/>
</dbReference>
<sequence>MIVNGHRGARFEAPENTVAGFRHAAGLGLRAVEFDVRMTADEQLVVIHDATVDRTTDGTGQVCELPFAALAELDAAAGHPDWTERCPVPRLEEVLDLLEAFEQAEIEVKADGAGRTAQVVDGLVAAIDRRGLRDRIVLTSFHADALAEAGRLAPGLRRGYIGDWDDPAVLDRALALGVTRACVQHTTSSAGLVSAARAAGLEVIGWPCNDEAAWRTCLDWELDGVTTDRPGWLLRELLPD</sequence>